<dbReference type="AlphaFoldDB" id="A0AAE3CZD4"/>
<evidence type="ECO:0000256" key="7">
    <source>
        <dbReference type="SAM" id="Phobius"/>
    </source>
</evidence>
<dbReference type="GO" id="GO:0016020">
    <property type="term" value="C:membrane"/>
    <property type="evidence" value="ECO:0007669"/>
    <property type="project" value="UniProtKB-SubCell"/>
</dbReference>
<evidence type="ECO:0000313" key="9">
    <source>
        <dbReference type="EMBL" id="MBW8635797.1"/>
    </source>
</evidence>
<protein>
    <submittedName>
        <fullName evidence="9">MFS transporter</fullName>
    </submittedName>
</protein>
<gene>
    <name evidence="9" type="ORF">K1W69_01250</name>
</gene>
<evidence type="ECO:0000256" key="3">
    <source>
        <dbReference type="ARBA" id="ARBA00022448"/>
    </source>
</evidence>
<dbReference type="Gene3D" id="1.20.1250.20">
    <property type="entry name" value="MFS general substrate transporter like domains"/>
    <property type="match status" value="2"/>
</dbReference>
<keyword evidence="3" id="KW-0813">Transport</keyword>
<dbReference type="PROSITE" id="PS50850">
    <property type="entry name" value="MFS"/>
    <property type="match status" value="1"/>
</dbReference>
<evidence type="ECO:0000256" key="1">
    <source>
        <dbReference type="ARBA" id="ARBA00004141"/>
    </source>
</evidence>
<dbReference type="SUPFAM" id="SSF103473">
    <property type="entry name" value="MFS general substrate transporter"/>
    <property type="match status" value="1"/>
</dbReference>
<feature type="transmembrane region" description="Helical" evidence="7">
    <location>
        <begin position="297"/>
        <end position="319"/>
    </location>
</feature>
<evidence type="ECO:0000256" key="2">
    <source>
        <dbReference type="ARBA" id="ARBA00010992"/>
    </source>
</evidence>
<keyword evidence="6 7" id="KW-0472">Membrane</keyword>
<dbReference type="InterPro" id="IPR005828">
    <property type="entry name" value="MFS_sugar_transport-like"/>
</dbReference>
<feature type="transmembrane region" description="Helical" evidence="7">
    <location>
        <begin position="465"/>
        <end position="484"/>
    </location>
</feature>
<dbReference type="CDD" id="cd17316">
    <property type="entry name" value="MFS_SV2_like"/>
    <property type="match status" value="1"/>
</dbReference>
<feature type="transmembrane region" description="Helical" evidence="7">
    <location>
        <begin position="82"/>
        <end position="102"/>
    </location>
</feature>
<feature type="transmembrane region" description="Helical" evidence="7">
    <location>
        <begin position="172"/>
        <end position="194"/>
    </location>
</feature>
<keyword evidence="5 7" id="KW-1133">Transmembrane helix</keyword>
<dbReference type="Pfam" id="PF00083">
    <property type="entry name" value="Sugar_tr"/>
    <property type="match status" value="1"/>
</dbReference>
<sequence>MNTDNSSDISKTSSEKSKTVQQYIEETPLWADGTPVGSAQMTAMQWRIWWLASAGKFFGGLIIFMTGVALPLLAKRFDLDAVGYGLVSSVTLFGLFVGATALGGLADRYGRKRMFLIEMVVLTLFLVVVSLAPNLIVLLLALFGIGVALGCDYPTAHLIISESIPSRHRGRMVLGAFSFQAVGAFSGIGISLGVLTVFEDLSAWRWMYAVAILPAFAILVARFFVVESAQWLVKSGNVEHARLSLSRLLKREPVYPTDISLSEHDGKPVTGSTFASFRELIRNKETRRATILASVPWFLQDISTFGVGIFTPLVLSGLFDKTTTQHKGSIAHVVADDIQAAQGAALVDWMLVVGVLLAILLSDRVGRIKLQIFGFIGAAIGLFIGVMAPSFGANNEMIVVLCGLMLFNFMTNLGPNSQTYLIAGEVFPTEHRAVGAGLAASIGKLGAMSTAFVFPIFLASVGREALLSVLVVTSLLGAVVTWLYRIETAGINLEEVDLKELEQTSDPQAL</sequence>
<reference evidence="9" key="1">
    <citation type="submission" date="2021-08" db="EMBL/GenBank/DDBJ databases">
        <title>Hoeflea bacterium WL0058 sp. nov., isolated from the sediment.</title>
        <authorList>
            <person name="Wang L."/>
            <person name="Zhang D."/>
        </authorList>
    </citation>
    <scope>NUCLEOTIDE SEQUENCE</scope>
    <source>
        <strain evidence="9">WL0058</strain>
    </source>
</reference>
<feature type="transmembrane region" description="Helical" evidence="7">
    <location>
        <begin position="48"/>
        <end position="70"/>
    </location>
</feature>
<accession>A0AAE3CZD4</accession>
<dbReference type="PANTHER" id="PTHR23511:SF34">
    <property type="entry name" value="SYNAPTIC VESICLE GLYCOPROTEIN 2"/>
    <property type="match status" value="1"/>
</dbReference>
<name>A0AAE3CZD4_9HYPH</name>
<proteinExistence type="inferred from homology"/>
<evidence type="ECO:0000256" key="5">
    <source>
        <dbReference type="ARBA" id="ARBA00022989"/>
    </source>
</evidence>
<dbReference type="InterPro" id="IPR036259">
    <property type="entry name" value="MFS_trans_sf"/>
</dbReference>
<dbReference type="Proteomes" id="UP001196509">
    <property type="component" value="Unassembled WGS sequence"/>
</dbReference>
<dbReference type="InterPro" id="IPR020846">
    <property type="entry name" value="MFS_dom"/>
</dbReference>
<feature type="transmembrane region" description="Helical" evidence="7">
    <location>
        <begin position="206"/>
        <end position="225"/>
    </location>
</feature>
<feature type="transmembrane region" description="Helical" evidence="7">
    <location>
        <begin position="436"/>
        <end position="459"/>
    </location>
</feature>
<keyword evidence="10" id="KW-1185">Reference proteome</keyword>
<dbReference type="GO" id="GO:0022857">
    <property type="term" value="F:transmembrane transporter activity"/>
    <property type="evidence" value="ECO:0007669"/>
    <property type="project" value="InterPro"/>
</dbReference>
<comment type="subcellular location">
    <subcellularLocation>
        <location evidence="1">Membrane</location>
        <topology evidence="1">Multi-pass membrane protein</topology>
    </subcellularLocation>
</comment>
<evidence type="ECO:0000313" key="10">
    <source>
        <dbReference type="Proteomes" id="UP001196509"/>
    </source>
</evidence>
<evidence type="ECO:0000259" key="8">
    <source>
        <dbReference type="PROSITE" id="PS50850"/>
    </source>
</evidence>
<comment type="similarity">
    <text evidence="2">Belongs to the major facilitator superfamily. Sugar transporter (TC 2.A.1.1) family.</text>
</comment>
<dbReference type="EMBL" id="JAICBX010000001">
    <property type="protein sequence ID" value="MBW8635797.1"/>
    <property type="molecule type" value="Genomic_DNA"/>
</dbReference>
<feature type="transmembrane region" description="Helical" evidence="7">
    <location>
        <begin position="339"/>
        <end position="360"/>
    </location>
</feature>
<evidence type="ECO:0000256" key="4">
    <source>
        <dbReference type="ARBA" id="ARBA00022692"/>
    </source>
</evidence>
<organism evidence="9 10">
    <name type="scientific">Flavimaribacter sediminis</name>
    <dbReference type="NCBI Taxonomy" id="2865987"/>
    <lineage>
        <taxon>Bacteria</taxon>
        <taxon>Pseudomonadati</taxon>
        <taxon>Pseudomonadota</taxon>
        <taxon>Alphaproteobacteria</taxon>
        <taxon>Hyphomicrobiales</taxon>
        <taxon>Rhizobiaceae</taxon>
        <taxon>Flavimaribacter</taxon>
    </lineage>
</organism>
<feature type="domain" description="Major facilitator superfamily (MFS) profile" evidence="8">
    <location>
        <begin position="48"/>
        <end position="489"/>
    </location>
</feature>
<comment type="caution">
    <text evidence="9">The sequence shown here is derived from an EMBL/GenBank/DDBJ whole genome shotgun (WGS) entry which is preliminary data.</text>
</comment>
<keyword evidence="4 7" id="KW-0812">Transmembrane</keyword>
<feature type="transmembrane region" description="Helical" evidence="7">
    <location>
        <begin position="397"/>
        <end position="415"/>
    </location>
</feature>
<evidence type="ECO:0000256" key="6">
    <source>
        <dbReference type="ARBA" id="ARBA00023136"/>
    </source>
</evidence>
<feature type="transmembrane region" description="Helical" evidence="7">
    <location>
        <begin position="372"/>
        <end position="391"/>
    </location>
</feature>
<dbReference type="PANTHER" id="PTHR23511">
    <property type="entry name" value="SYNAPTIC VESICLE GLYCOPROTEIN 2"/>
    <property type="match status" value="1"/>
</dbReference>